<evidence type="ECO:0000256" key="1">
    <source>
        <dbReference type="SAM" id="MobiDB-lite"/>
    </source>
</evidence>
<dbReference type="Proteomes" id="UP001499863">
    <property type="component" value="Unassembled WGS sequence"/>
</dbReference>
<feature type="compositionally biased region" description="Polar residues" evidence="1">
    <location>
        <begin position="21"/>
        <end position="30"/>
    </location>
</feature>
<keyword evidence="3" id="KW-1185">Reference proteome</keyword>
<evidence type="ECO:0000313" key="3">
    <source>
        <dbReference type="Proteomes" id="UP001499863"/>
    </source>
</evidence>
<proteinExistence type="predicted"/>
<name>A0ABN1Y8Z0_9ACTN</name>
<reference evidence="2 3" key="1">
    <citation type="journal article" date="2019" name="Int. J. Syst. Evol. Microbiol.">
        <title>The Global Catalogue of Microorganisms (GCM) 10K type strain sequencing project: providing services to taxonomists for standard genome sequencing and annotation.</title>
        <authorList>
            <consortium name="The Broad Institute Genomics Platform"/>
            <consortium name="The Broad Institute Genome Sequencing Center for Infectious Disease"/>
            <person name="Wu L."/>
            <person name="Ma J."/>
        </authorList>
    </citation>
    <scope>NUCLEOTIDE SEQUENCE [LARGE SCALE GENOMIC DNA]</scope>
    <source>
        <strain evidence="2 3">JCM 12393</strain>
    </source>
</reference>
<dbReference type="EMBL" id="BAAAKJ010000235">
    <property type="protein sequence ID" value="GAA1401201.1"/>
    <property type="molecule type" value="Genomic_DNA"/>
</dbReference>
<sequence length="40" mass="3964">MAGIAVPIEVPIANSGGKQYCTQGQGTQSHGDAGISHLIG</sequence>
<evidence type="ECO:0000313" key="2">
    <source>
        <dbReference type="EMBL" id="GAA1401201.1"/>
    </source>
</evidence>
<organism evidence="2 3">
    <name type="scientific">Kitasatospora putterlickiae</name>
    <dbReference type="NCBI Taxonomy" id="221725"/>
    <lineage>
        <taxon>Bacteria</taxon>
        <taxon>Bacillati</taxon>
        <taxon>Actinomycetota</taxon>
        <taxon>Actinomycetes</taxon>
        <taxon>Kitasatosporales</taxon>
        <taxon>Streptomycetaceae</taxon>
        <taxon>Kitasatospora</taxon>
    </lineage>
</organism>
<gene>
    <name evidence="2" type="ORF">GCM10009639_43200</name>
</gene>
<protein>
    <submittedName>
        <fullName evidence="2">Uncharacterized protein</fullName>
    </submittedName>
</protein>
<comment type="caution">
    <text evidence="2">The sequence shown here is derived from an EMBL/GenBank/DDBJ whole genome shotgun (WGS) entry which is preliminary data.</text>
</comment>
<feature type="region of interest" description="Disordered" evidence="1">
    <location>
        <begin position="21"/>
        <end position="40"/>
    </location>
</feature>
<accession>A0ABN1Y8Z0</accession>